<proteinExistence type="predicted"/>
<reference evidence="1 2" key="1">
    <citation type="journal article" date="2011" name="J. Bacteriol.">
        <title>Genome sequence of the plant-pathogenic bacterium Dickeya dadantii 3937.</title>
        <authorList>
            <person name="Glasner J.D."/>
            <person name="Yang C.H."/>
            <person name="Reverchon S."/>
            <person name="Hugouvieux-Cotte-Pattat N."/>
            <person name="Condemine G."/>
            <person name="Bohin J.P."/>
            <person name="Van Gijsegem F."/>
            <person name="Yang S."/>
            <person name="Franza T."/>
            <person name="Expert D."/>
            <person name="Plunkett G. III"/>
            <person name="San Francisco M.J."/>
            <person name="Charkowski A.O."/>
            <person name="Py B."/>
            <person name="Bell K."/>
            <person name="Rauscher L."/>
            <person name="Rodriguez-Palenzuela P."/>
            <person name="Toussaint A."/>
            <person name="Holeva M.C."/>
            <person name="He S.Y."/>
            <person name="Douet V."/>
            <person name="Boccara M."/>
            <person name="Blanco C."/>
            <person name="Toth I."/>
            <person name="Anderson B.D."/>
            <person name="Biehl B.S."/>
            <person name="Mau B."/>
            <person name="Flynn S.M."/>
            <person name="Barras F."/>
            <person name="Lindeberg M."/>
            <person name="Birch P.R."/>
            <person name="Tsuyumu S."/>
            <person name="Shi X."/>
            <person name="Hibbing M."/>
            <person name="Yap M.N."/>
            <person name="Carpentier M."/>
            <person name="Dassa E."/>
            <person name="Umehara M."/>
            <person name="Kim J.F."/>
            <person name="Rusch M."/>
            <person name="Soni P."/>
            <person name="Mayhew G.F."/>
            <person name="Fouts D.E."/>
            <person name="Gill S.R."/>
            <person name="Blattner F.R."/>
            <person name="Keen N.T."/>
            <person name="Perna N.T."/>
        </authorList>
    </citation>
    <scope>NUCLEOTIDE SEQUENCE [LARGE SCALE GENOMIC DNA]</scope>
    <source>
        <strain evidence="1 2">3937</strain>
    </source>
</reference>
<accession>E0SGJ2</accession>
<dbReference type="EMBL" id="CP002038">
    <property type="protein sequence ID" value="ADM96478.1"/>
    <property type="molecule type" value="Genomic_DNA"/>
</dbReference>
<protein>
    <submittedName>
        <fullName evidence="1">Short-chain alcohol dehydrogenase</fullName>
    </submittedName>
</protein>
<sequence>MVWLRMMPGAVESELVRSITDPNMAAGVKSFYDDYAISAESFARVVAFAIRLPEDVDINDVLFRPTRLEL</sequence>
<name>E0SGJ2_DICD3</name>
<dbReference type="KEGG" id="ddd:Dda3937_01586"/>
<gene>
    <name evidence="1" type="ordered locus">Dda3937_01586</name>
</gene>
<evidence type="ECO:0000313" key="2">
    <source>
        <dbReference type="Proteomes" id="UP000006859"/>
    </source>
</evidence>
<dbReference type="STRING" id="198628.Dda3937_01586"/>
<keyword evidence="2" id="KW-1185">Reference proteome</keyword>
<dbReference type="AlphaFoldDB" id="E0SGJ2"/>
<dbReference type="Proteomes" id="UP000006859">
    <property type="component" value="Chromosome"/>
</dbReference>
<evidence type="ECO:0000313" key="1">
    <source>
        <dbReference type="EMBL" id="ADM96478.1"/>
    </source>
</evidence>
<organism evidence="1 2">
    <name type="scientific">Dickeya dadantii (strain 3937)</name>
    <name type="common">Erwinia chrysanthemi (strain 3937)</name>
    <dbReference type="NCBI Taxonomy" id="198628"/>
    <lineage>
        <taxon>Bacteria</taxon>
        <taxon>Pseudomonadati</taxon>
        <taxon>Pseudomonadota</taxon>
        <taxon>Gammaproteobacteria</taxon>
        <taxon>Enterobacterales</taxon>
        <taxon>Pectobacteriaceae</taxon>
        <taxon>Dickeya</taxon>
    </lineage>
</organism>
<dbReference type="HOGENOM" id="CLU_2751294_0_0_6"/>
<dbReference type="eggNOG" id="COG4221">
    <property type="taxonomic scope" value="Bacteria"/>
</dbReference>